<evidence type="ECO:0000256" key="1">
    <source>
        <dbReference type="ARBA" id="ARBA00004167"/>
    </source>
</evidence>
<organism evidence="7 8">
    <name type="scientific">Zizania palustris</name>
    <name type="common">Northern wild rice</name>
    <dbReference type="NCBI Taxonomy" id="103762"/>
    <lineage>
        <taxon>Eukaryota</taxon>
        <taxon>Viridiplantae</taxon>
        <taxon>Streptophyta</taxon>
        <taxon>Embryophyta</taxon>
        <taxon>Tracheophyta</taxon>
        <taxon>Spermatophyta</taxon>
        <taxon>Magnoliopsida</taxon>
        <taxon>Liliopsida</taxon>
        <taxon>Poales</taxon>
        <taxon>Poaceae</taxon>
        <taxon>BOP clade</taxon>
        <taxon>Oryzoideae</taxon>
        <taxon>Oryzeae</taxon>
        <taxon>Zizaniinae</taxon>
        <taxon>Zizania</taxon>
    </lineage>
</organism>
<feature type="transmembrane region" description="Helical" evidence="5">
    <location>
        <begin position="12"/>
        <end position="36"/>
    </location>
</feature>
<evidence type="ECO:0000313" key="7">
    <source>
        <dbReference type="EMBL" id="KAG8093627.1"/>
    </source>
</evidence>
<sequence>MASRVQGRSNCCCQCCFKLFAFVLSVGFVVLIYWLASQPRYIKATISSAQLANLTVTNATAVSYTLGVTLRLYNPSLRVKIYYDSLDTELRFRGELLGHASTTSPAEFYQRQKRSDNVSVNLSGTGVVVSGDAAAELEKEKGEGKVSLELAVDARVRYKFFFFGTIKIRQKPRIRCSVAIPVKADGGGVLSSGDRCSVKY</sequence>
<keyword evidence="8" id="KW-1185">Reference proteome</keyword>
<comment type="subcellular location">
    <subcellularLocation>
        <location evidence="1">Membrane</location>
        <topology evidence="1">Single-pass membrane protein</topology>
    </subcellularLocation>
</comment>
<comment type="caution">
    <text evidence="7">The sequence shown here is derived from an EMBL/GenBank/DDBJ whole genome shotgun (WGS) entry which is preliminary data.</text>
</comment>
<dbReference type="InterPro" id="IPR004864">
    <property type="entry name" value="LEA_2"/>
</dbReference>
<evidence type="ECO:0000256" key="4">
    <source>
        <dbReference type="ARBA" id="ARBA00023136"/>
    </source>
</evidence>
<accession>A0A8J6BR65</accession>
<name>A0A8J6BR65_ZIZPA</name>
<dbReference type="PANTHER" id="PTHR31234:SF2">
    <property type="entry name" value="OS05G0199100 PROTEIN"/>
    <property type="match status" value="1"/>
</dbReference>
<dbReference type="InterPro" id="IPR044839">
    <property type="entry name" value="NDR1-like"/>
</dbReference>
<dbReference type="AlphaFoldDB" id="A0A8J6BR65"/>
<evidence type="ECO:0000256" key="2">
    <source>
        <dbReference type="ARBA" id="ARBA00022692"/>
    </source>
</evidence>
<evidence type="ECO:0000256" key="5">
    <source>
        <dbReference type="SAM" id="Phobius"/>
    </source>
</evidence>
<dbReference type="GO" id="GO:0005886">
    <property type="term" value="C:plasma membrane"/>
    <property type="evidence" value="ECO:0007669"/>
    <property type="project" value="TreeGrafter"/>
</dbReference>
<keyword evidence="3 5" id="KW-1133">Transmembrane helix</keyword>
<dbReference type="OrthoDB" id="1889094at2759"/>
<dbReference type="PANTHER" id="PTHR31234">
    <property type="entry name" value="LATE EMBRYOGENESIS ABUNDANT (LEA) HYDROXYPROLINE-RICH GLYCOPROTEIN FAMILY"/>
    <property type="match status" value="1"/>
</dbReference>
<reference evidence="7" key="2">
    <citation type="submission" date="2021-02" db="EMBL/GenBank/DDBJ databases">
        <authorList>
            <person name="Kimball J.A."/>
            <person name="Haas M.W."/>
            <person name="Macchietto M."/>
            <person name="Kono T."/>
            <person name="Duquette J."/>
            <person name="Shao M."/>
        </authorList>
    </citation>
    <scope>NUCLEOTIDE SEQUENCE</scope>
    <source>
        <tissue evidence="7">Fresh leaf tissue</tissue>
    </source>
</reference>
<protein>
    <recommendedName>
        <fullName evidence="6">Late embryogenesis abundant protein LEA-2 subgroup domain-containing protein</fullName>
    </recommendedName>
</protein>
<evidence type="ECO:0000259" key="6">
    <source>
        <dbReference type="Pfam" id="PF03168"/>
    </source>
</evidence>
<evidence type="ECO:0000313" key="8">
    <source>
        <dbReference type="Proteomes" id="UP000729402"/>
    </source>
</evidence>
<keyword evidence="4 5" id="KW-0472">Membrane</keyword>
<feature type="domain" description="Late embryogenesis abundant protein LEA-2 subgroup" evidence="6">
    <location>
        <begin position="69"/>
        <end position="169"/>
    </location>
</feature>
<keyword evidence="2 5" id="KW-0812">Transmembrane</keyword>
<dbReference type="Proteomes" id="UP000729402">
    <property type="component" value="Unassembled WGS sequence"/>
</dbReference>
<evidence type="ECO:0000256" key="3">
    <source>
        <dbReference type="ARBA" id="ARBA00022989"/>
    </source>
</evidence>
<gene>
    <name evidence="7" type="ORF">GUJ93_ZPchr0012g21212</name>
</gene>
<reference evidence="7" key="1">
    <citation type="journal article" date="2021" name="bioRxiv">
        <title>Whole Genome Assembly and Annotation of Northern Wild Rice, Zizania palustris L., Supports a Whole Genome Duplication in the Zizania Genus.</title>
        <authorList>
            <person name="Haas M."/>
            <person name="Kono T."/>
            <person name="Macchietto M."/>
            <person name="Millas R."/>
            <person name="McGilp L."/>
            <person name="Shao M."/>
            <person name="Duquette J."/>
            <person name="Hirsch C.N."/>
            <person name="Kimball J."/>
        </authorList>
    </citation>
    <scope>NUCLEOTIDE SEQUENCE</scope>
    <source>
        <tissue evidence="7">Fresh leaf tissue</tissue>
    </source>
</reference>
<dbReference type="Pfam" id="PF03168">
    <property type="entry name" value="LEA_2"/>
    <property type="match status" value="1"/>
</dbReference>
<dbReference type="EMBL" id="JAAALK010000080">
    <property type="protein sequence ID" value="KAG8093627.1"/>
    <property type="molecule type" value="Genomic_DNA"/>
</dbReference>
<dbReference type="GO" id="GO:0098542">
    <property type="term" value="P:defense response to other organism"/>
    <property type="evidence" value="ECO:0007669"/>
    <property type="project" value="InterPro"/>
</dbReference>
<proteinExistence type="predicted"/>